<keyword evidence="4" id="KW-1185">Reference proteome</keyword>
<dbReference type="InterPro" id="IPR038765">
    <property type="entry name" value="Papain-like_cys_pep_sf"/>
</dbReference>
<feature type="transmembrane region" description="Helical" evidence="2">
    <location>
        <begin position="307"/>
        <end position="327"/>
    </location>
</feature>
<evidence type="ECO:0000256" key="1">
    <source>
        <dbReference type="SAM" id="MobiDB-lite"/>
    </source>
</evidence>
<reference evidence="3 4" key="1">
    <citation type="submission" date="2022-10" db="EMBL/GenBank/DDBJ databases">
        <title>The complete genomes of actinobacterial strains from the NBC collection.</title>
        <authorList>
            <person name="Joergensen T.S."/>
            <person name="Alvarez Arevalo M."/>
            <person name="Sterndorff E.B."/>
            <person name="Faurdal D."/>
            <person name="Vuksanovic O."/>
            <person name="Mourched A.-S."/>
            <person name="Charusanti P."/>
            <person name="Shaw S."/>
            <person name="Blin K."/>
            <person name="Weber T."/>
        </authorList>
    </citation>
    <scope>NUCLEOTIDE SEQUENCE [LARGE SCALE GENOMIC DNA]</scope>
    <source>
        <strain evidence="3 4">NBC_00456</strain>
    </source>
</reference>
<accession>A0ABZ1NKS2</accession>
<sequence length="1623" mass="172553">MPAISVGSVEVDVLPNAQGIQNRLRAALVPAATTVGDEVGRIIGRQIVTHITPAVRDGIQNGAKAARPAATRGGEQAGGAFARSLRARLEAAFRSMPKLDVRLGDTGIDADLARLRARLESLAGKTVGIDIDAATARAQAADIEERLRRIGAAHPNVAVRADTAAAIAQLQLLQQQIDDVTRDPARIRVETDGTFGQRLRAQVQAAEASLPNINLTADSSQVDVEIARLRAQLTALRDVRIGVDMDTATATARIEAIHARLQALSASDADVAVRVDAGAASAQLLAFQAQVNRLDGRRVRVDVDTGVAQVALGNLAFAAVALGPALLPILPVAAAGLGAIAAAATAAAVGIGGIALVAVPAFMQMGKVMQAQKAAQDAATNATLKGGQASGQGAQKALQMASAQQSLASAHRNAARQIRQAEQGVADAVRNAAEANERAADQVKQAKRGLADAVQQAADRQRSAAEQVRSAEESLADAQRSARQAQEDLTQARADAAQQLEDLQSRLANAQLSERDAVLGVEEARNRLRKVQAAGSQVSLLEQQRAQLALDQAVQRLKDQRAETKDLTAEKKKADKAGVEGSDLVLDAQERLREAERGVAKGQQQLAKAREDAARQAVQSQRDIAEAQQRVAESQRNVTRTQEDGARSVARAQEQLASAQQSAADSIASAQRQIASASLSAAGGVDQAAIAQAKYQAELAKLTPSARETLRAFVGLKDAFSAWSKSLQPAVMPIFTRALNGLKNSLPGLTPFVLEAADAIKNLQDRASRGFKSPWWKSFKTDLQGSIKPAIVGLGVSFANVFKGMAGVMQAFFPHMDSISSRMQGITKRFANWGTNLKGSPAFERFLSYASEHGPILAETFGRIGSAFMNVGQALSPISGPLLKLIGGVAEFIAVVADKAPWYIMLLYGIVIATKLWTIAMAALNFVMTANPFVLIGMAILAVMAIVIYAYNRFGWFRAGVQAVWDGIKVGALFLWNSVLKPAFNGIMAGLQTVGRWAMWLWNTALKPAFDGIVLAGRILLTALVTIVLLPIIAVIKIVGAIAGWLWSTAIKPAFEAIGKIAMWLWVTAFKPSFQWIGDKAKWLWQSAIKPAWNGIVAGAKWMWENALRPIFRFIWQGMQEVGRWATWLWKNAIKPAWNGIVAAGKFAWDKGIKPVFDRFKEIVKSLKGAFDTAVGGIRSAWDKIKSISRKPVQFVVDTVYNKGIVAVWNKVAGAFGAPKLSTYKFASGGIMPGYTPGRDVHQFMSPTGGRLELSGGEAIMRPEFTRAVGSGFVGAMNSVAKSRGAQGVKAALAPILGGNPATPTDTSLRYASGGTYPVQSFADGGIFGWIKSKAAAAFGAGSAAWNRIKEGASWLKDSLEGSARAGVKNVVDPLLRNFPGADTGFGKMIRRIPTKIIDALFGYSKEADKRGAGGIGGPRIAAATKWAKTQHGKRYQWGGNGNPSWDCSGFMSAIESVIRGQKPHRRWSTHAFKGGTPPGWVKNGQSAFKVGITHAGVGHTAGTVGKTDVESRGGDGVVVGSRARGYNDRLFTSWYGFQPGKYDSGGYLQPGLNLAYNGTGRPEPVFTTAQANALTSLAARSAQQQLGDLQVSVYVGDQQITDIARAEVRTAQGELIQVLNAS</sequence>
<feature type="region of interest" description="Disordered" evidence="1">
    <location>
        <begin position="403"/>
        <end position="422"/>
    </location>
</feature>
<name>A0ABZ1NKS2_STRVL</name>
<evidence type="ECO:0000313" key="4">
    <source>
        <dbReference type="Proteomes" id="UP001341259"/>
    </source>
</evidence>
<keyword evidence="2" id="KW-1133">Transmembrane helix</keyword>
<feature type="transmembrane region" description="Helical" evidence="2">
    <location>
        <begin position="1019"/>
        <end position="1047"/>
    </location>
</feature>
<evidence type="ECO:0000256" key="2">
    <source>
        <dbReference type="SAM" id="Phobius"/>
    </source>
</evidence>
<dbReference type="SUPFAM" id="SSF54001">
    <property type="entry name" value="Cysteine proteinases"/>
    <property type="match status" value="1"/>
</dbReference>
<dbReference type="PANTHER" id="PTHR15048">
    <property type="entry name" value="STARCH-BINDING DOMAIN-CONTAINING PROTEIN 1"/>
    <property type="match status" value="1"/>
</dbReference>
<feature type="region of interest" description="Disordered" evidence="1">
    <location>
        <begin position="432"/>
        <end position="493"/>
    </location>
</feature>
<dbReference type="RefSeq" id="WP_328336723.1">
    <property type="nucleotide sequence ID" value="NZ_CP107906.1"/>
</dbReference>
<feature type="transmembrane region" description="Helical" evidence="2">
    <location>
        <begin position="902"/>
        <end position="927"/>
    </location>
</feature>
<dbReference type="PANTHER" id="PTHR15048:SF0">
    <property type="entry name" value="STARCH-BINDING DOMAIN-CONTAINING PROTEIN 1"/>
    <property type="match status" value="1"/>
</dbReference>
<dbReference type="Proteomes" id="UP001341259">
    <property type="component" value="Chromosome"/>
</dbReference>
<keyword evidence="2" id="KW-0812">Transmembrane</keyword>
<feature type="region of interest" description="Disordered" evidence="1">
    <location>
        <begin position="596"/>
        <end position="654"/>
    </location>
</feature>
<proteinExistence type="predicted"/>
<feature type="transmembrane region" description="Helical" evidence="2">
    <location>
        <begin position="933"/>
        <end position="951"/>
    </location>
</feature>
<feature type="transmembrane region" description="Helical" evidence="2">
    <location>
        <begin position="333"/>
        <end position="363"/>
    </location>
</feature>
<organism evidence="3 4">
    <name type="scientific">Streptomyces violaceus</name>
    <name type="common">Streptomyces venezuelae</name>
    <dbReference type="NCBI Taxonomy" id="1936"/>
    <lineage>
        <taxon>Bacteria</taxon>
        <taxon>Bacillati</taxon>
        <taxon>Actinomycetota</taxon>
        <taxon>Actinomycetes</taxon>
        <taxon>Kitasatosporales</taxon>
        <taxon>Streptomycetaceae</taxon>
        <taxon>Streptomyces</taxon>
    </lineage>
</organism>
<evidence type="ECO:0000313" key="3">
    <source>
        <dbReference type="EMBL" id="WUG92301.1"/>
    </source>
</evidence>
<feature type="compositionally biased region" description="Polar residues" evidence="1">
    <location>
        <begin position="631"/>
        <end position="640"/>
    </location>
</feature>
<gene>
    <name evidence="3" type="ORF">OHB29_04290</name>
</gene>
<keyword evidence="2" id="KW-0472">Membrane</keyword>
<dbReference type="Gene3D" id="3.90.1720.10">
    <property type="entry name" value="endopeptidase domain like (from Nostoc punctiforme)"/>
    <property type="match status" value="1"/>
</dbReference>
<dbReference type="CDD" id="cd06503">
    <property type="entry name" value="ATP-synt_Fo_b"/>
    <property type="match status" value="1"/>
</dbReference>
<protein>
    <submittedName>
        <fullName evidence="3">Uncharacterized protein</fullName>
    </submittedName>
</protein>
<dbReference type="EMBL" id="CP107906">
    <property type="protein sequence ID" value="WUG92301.1"/>
    <property type="molecule type" value="Genomic_DNA"/>
</dbReference>